<organism evidence="2 3">
    <name type="scientific">Chaetoceros tenuissimus</name>
    <dbReference type="NCBI Taxonomy" id="426638"/>
    <lineage>
        <taxon>Eukaryota</taxon>
        <taxon>Sar</taxon>
        <taxon>Stramenopiles</taxon>
        <taxon>Ochrophyta</taxon>
        <taxon>Bacillariophyta</taxon>
        <taxon>Coscinodiscophyceae</taxon>
        <taxon>Chaetocerotophycidae</taxon>
        <taxon>Chaetocerotales</taxon>
        <taxon>Chaetocerotaceae</taxon>
        <taxon>Chaetoceros</taxon>
    </lineage>
</organism>
<keyword evidence="1" id="KW-0472">Membrane</keyword>
<comment type="caution">
    <text evidence="2">The sequence shown here is derived from an EMBL/GenBank/DDBJ whole genome shotgun (WGS) entry which is preliminary data.</text>
</comment>
<gene>
    <name evidence="2" type="ORF">CTEN210_00596</name>
</gene>
<accession>A0AAD3CDH7</accession>
<protein>
    <submittedName>
        <fullName evidence="2">Uncharacterized protein</fullName>
    </submittedName>
</protein>
<keyword evidence="3" id="KW-1185">Reference proteome</keyword>
<reference evidence="2 3" key="1">
    <citation type="journal article" date="2021" name="Sci. Rep.">
        <title>The genome of the diatom Chaetoceros tenuissimus carries an ancient integrated fragment of an extant virus.</title>
        <authorList>
            <person name="Hongo Y."/>
            <person name="Kimura K."/>
            <person name="Takaki Y."/>
            <person name="Yoshida Y."/>
            <person name="Baba S."/>
            <person name="Kobayashi G."/>
            <person name="Nagasaki K."/>
            <person name="Hano T."/>
            <person name="Tomaru Y."/>
        </authorList>
    </citation>
    <scope>NUCLEOTIDE SEQUENCE [LARGE SCALE GENOMIC DNA]</scope>
    <source>
        <strain evidence="2 3">NIES-3715</strain>
    </source>
</reference>
<sequence length="67" mass="6996">MLELALGSEAATRNAGYLAETSPSKAHVNVEGALVVAVLYFIFIVVGAVAVGKFIKEIDGGIFINTE</sequence>
<dbReference type="AlphaFoldDB" id="A0AAD3CDH7"/>
<dbReference type="EMBL" id="BLLK01000019">
    <property type="protein sequence ID" value="GFH44122.1"/>
    <property type="molecule type" value="Genomic_DNA"/>
</dbReference>
<keyword evidence="1" id="KW-0812">Transmembrane</keyword>
<proteinExistence type="predicted"/>
<evidence type="ECO:0000313" key="3">
    <source>
        <dbReference type="Proteomes" id="UP001054902"/>
    </source>
</evidence>
<evidence type="ECO:0000256" key="1">
    <source>
        <dbReference type="SAM" id="Phobius"/>
    </source>
</evidence>
<keyword evidence="1" id="KW-1133">Transmembrane helix</keyword>
<dbReference type="Proteomes" id="UP001054902">
    <property type="component" value="Unassembled WGS sequence"/>
</dbReference>
<name>A0AAD3CDH7_9STRA</name>
<feature type="transmembrane region" description="Helical" evidence="1">
    <location>
        <begin position="33"/>
        <end position="55"/>
    </location>
</feature>
<evidence type="ECO:0000313" key="2">
    <source>
        <dbReference type="EMBL" id="GFH44122.1"/>
    </source>
</evidence>